<evidence type="ECO:0000256" key="2">
    <source>
        <dbReference type="ARBA" id="ARBA00022737"/>
    </source>
</evidence>
<keyword evidence="3" id="KW-0547">Nucleotide-binding</keyword>
<dbReference type="GO" id="GO:0005524">
    <property type="term" value="F:ATP binding"/>
    <property type="evidence" value="ECO:0007669"/>
    <property type="project" value="UniProtKB-KW"/>
</dbReference>
<comment type="subcellular location">
    <subcellularLocation>
        <location evidence="1">Endomembrane system</location>
        <topology evidence="1">Multi-pass membrane protein</topology>
    </subcellularLocation>
</comment>
<accession>A0A3R7CGE0</accession>
<evidence type="ECO:0000256" key="1">
    <source>
        <dbReference type="ARBA" id="ARBA00004127"/>
    </source>
</evidence>
<dbReference type="Proteomes" id="UP000286510">
    <property type="component" value="Unassembled WGS sequence"/>
</dbReference>
<comment type="caution">
    <text evidence="6">The sequence shown here is derived from an EMBL/GenBank/DDBJ whole genome shotgun (WGS) entry which is preliminary data.</text>
</comment>
<dbReference type="Pfam" id="PF00005">
    <property type="entry name" value="ABC_tran"/>
    <property type="match status" value="1"/>
</dbReference>
<dbReference type="InterPro" id="IPR050173">
    <property type="entry name" value="ABC_transporter_C-like"/>
</dbReference>
<reference evidence="6 7" key="1">
    <citation type="submission" date="2018-08" db="EMBL/GenBank/DDBJ databases">
        <title>Aphanomyces genome sequencing and annotation.</title>
        <authorList>
            <person name="Minardi D."/>
            <person name="Oidtmann B."/>
            <person name="Van Der Giezen M."/>
            <person name="Studholme D.J."/>
        </authorList>
    </citation>
    <scope>NUCLEOTIDE SEQUENCE [LARGE SCALE GENOMIC DNA]</scope>
    <source>
        <strain evidence="6 7">FDL457</strain>
    </source>
</reference>
<dbReference type="Gene3D" id="3.40.50.300">
    <property type="entry name" value="P-loop containing nucleotide triphosphate hydrolases"/>
    <property type="match status" value="1"/>
</dbReference>
<sequence length="144" mass="15798">DADLWGCLHKVRLADRISAVDGKLDSPVEENGENFSVGERQMLCMARALLRQARIVVMDEATAAIDHETDQNLQRVIRTEFATSTVLTIAHRLDTVLDADRILVFDQGRLAQCDAPAALIGAGAGIFYELVKEGGYLDKVLSQD</sequence>
<evidence type="ECO:0000256" key="3">
    <source>
        <dbReference type="ARBA" id="ARBA00022741"/>
    </source>
</evidence>
<dbReference type="FunFam" id="3.40.50.300:FF:003492">
    <property type="entry name" value="AGAP012735-PA"/>
    <property type="match status" value="1"/>
</dbReference>
<dbReference type="GO" id="GO:0042626">
    <property type="term" value="F:ATPase-coupled transmembrane transporter activity"/>
    <property type="evidence" value="ECO:0007669"/>
    <property type="project" value="TreeGrafter"/>
</dbReference>
<feature type="domain" description="ABC transporter" evidence="5">
    <location>
        <begin position="22"/>
        <end position="63"/>
    </location>
</feature>
<evidence type="ECO:0000259" key="5">
    <source>
        <dbReference type="Pfam" id="PF00005"/>
    </source>
</evidence>
<proteinExistence type="predicted"/>
<evidence type="ECO:0000313" key="6">
    <source>
        <dbReference type="EMBL" id="RHZ25209.1"/>
    </source>
</evidence>
<dbReference type="SUPFAM" id="SSF52540">
    <property type="entry name" value="P-loop containing nucleoside triphosphate hydrolases"/>
    <property type="match status" value="1"/>
</dbReference>
<dbReference type="InterPro" id="IPR027417">
    <property type="entry name" value="P-loop_NTPase"/>
</dbReference>
<dbReference type="AlphaFoldDB" id="A0A3R7CGE0"/>
<gene>
    <name evidence="6" type="ORF">DYB26_010463</name>
</gene>
<evidence type="ECO:0000256" key="4">
    <source>
        <dbReference type="ARBA" id="ARBA00022840"/>
    </source>
</evidence>
<dbReference type="GO" id="GO:0012505">
    <property type="term" value="C:endomembrane system"/>
    <property type="evidence" value="ECO:0007669"/>
    <property type="project" value="UniProtKB-SubCell"/>
</dbReference>
<dbReference type="PANTHER" id="PTHR24223">
    <property type="entry name" value="ATP-BINDING CASSETTE SUB-FAMILY C"/>
    <property type="match status" value="1"/>
</dbReference>
<keyword evidence="4" id="KW-0067">ATP-binding</keyword>
<dbReference type="GO" id="GO:0016020">
    <property type="term" value="C:membrane"/>
    <property type="evidence" value="ECO:0007669"/>
    <property type="project" value="TreeGrafter"/>
</dbReference>
<evidence type="ECO:0000313" key="7">
    <source>
        <dbReference type="Proteomes" id="UP000286510"/>
    </source>
</evidence>
<feature type="non-terminal residue" evidence="6">
    <location>
        <position position="1"/>
    </location>
</feature>
<dbReference type="InterPro" id="IPR003439">
    <property type="entry name" value="ABC_transporter-like_ATP-bd"/>
</dbReference>
<protein>
    <recommendedName>
        <fullName evidence="5">ABC transporter domain-containing protein</fullName>
    </recommendedName>
</protein>
<organism evidence="6 7">
    <name type="scientific">Aphanomyces astaci</name>
    <name type="common">Crayfish plague agent</name>
    <dbReference type="NCBI Taxonomy" id="112090"/>
    <lineage>
        <taxon>Eukaryota</taxon>
        <taxon>Sar</taxon>
        <taxon>Stramenopiles</taxon>
        <taxon>Oomycota</taxon>
        <taxon>Saprolegniomycetes</taxon>
        <taxon>Saprolegniales</taxon>
        <taxon>Verrucalvaceae</taxon>
        <taxon>Aphanomyces</taxon>
    </lineage>
</organism>
<name>A0A3R7CGE0_APHAT</name>
<dbReference type="PANTHER" id="PTHR24223:SF443">
    <property type="entry name" value="MULTIDRUG-RESISTANCE LIKE PROTEIN 1, ISOFORM I"/>
    <property type="match status" value="1"/>
</dbReference>
<dbReference type="EMBL" id="QUTF01012138">
    <property type="protein sequence ID" value="RHZ25209.1"/>
    <property type="molecule type" value="Genomic_DNA"/>
</dbReference>
<keyword evidence="2" id="KW-0677">Repeat</keyword>
<dbReference type="GO" id="GO:0016887">
    <property type="term" value="F:ATP hydrolysis activity"/>
    <property type="evidence" value="ECO:0007669"/>
    <property type="project" value="InterPro"/>
</dbReference>